<dbReference type="Pfam" id="PF01979">
    <property type="entry name" value="Amidohydro_1"/>
    <property type="match status" value="1"/>
</dbReference>
<dbReference type="InterPro" id="IPR006680">
    <property type="entry name" value="Amidohydro-rel"/>
</dbReference>
<evidence type="ECO:0000313" key="4">
    <source>
        <dbReference type="Proteomes" id="UP000481033"/>
    </source>
</evidence>
<dbReference type="PANTHER" id="PTHR43794">
    <property type="entry name" value="AMINOHYDROLASE SSNA-RELATED"/>
    <property type="match status" value="1"/>
</dbReference>
<evidence type="ECO:0000313" key="3">
    <source>
        <dbReference type="EMBL" id="NEZ57667.1"/>
    </source>
</evidence>
<dbReference type="EMBL" id="QXHD01000004">
    <property type="protein sequence ID" value="NEZ57667.1"/>
    <property type="molecule type" value="Genomic_DNA"/>
</dbReference>
<protein>
    <submittedName>
        <fullName evidence="3">Amidohydrolase</fullName>
    </submittedName>
</protein>
<organism evidence="3 4">
    <name type="scientific">Adonisia turfae CCMR0081</name>
    <dbReference type="NCBI Taxonomy" id="2292702"/>
    <lineage>
        <taxon>Bacteria</taxon>
        <taxon>Bacillati</taxon>
        <taxon>Cyanobacteriota</taxon>
        <taxon>Adonisia</taxon>
        <taxon>Adonisia turfae</taxon>
    </lineage>
</organism>
<proteinExistence type="predicted"/>
<dbReference type="SUPFAM" id="SSF51556">
    <property type="entry name" value="Metallo-dependent hydrolases"/>
    <property type="match status" value="1"/>
</dbReference>
<sequence>MPSTLIRGKYIICKAISRTKAEIIEDGAVFVDDGTIIDVGTYQELSAKYEPDKMLGSAHHVVMPGFVNSHHHVGLTPFQLGSLDYPLELWFASRLSARQVDFYLDTLYSAFEMVESGITTVQHIHGWLPGPATLWPEITDKILKAYEDIGMRASYCFGVRTQNHFVYESNDEFVAKLPPSIAADMEALLKPHEVPLEDFLWFFETLWKKWEGAADDRIRLQLAPANLHWCDDDAITTQTEYAHKYGVGMHMHLLETPYQMEYAHRRTGTSAVKHLHKLGVLGPHLTLGHGVWLTEEDIDLIAETGTMICHNASSNLRLQSGVAPLNHYAQKGVRVGMGLDEAGINDDRDMLQEMRLVLKLHRVPGMDSLVPAASQVFQMATENGAHTTRFANEVGVLEPGKAADLVVMDWEHLAYPYLDDTIPVLEAVIHRSRPHGIDAVMVAGEVILENGTFTHVDKDALLDELAEMLKAPLTPDELRRRELAKDVFPYVKKVYDGWFRPEAYKSFYCTSCQSYHPSLG</sequence>
<dbReference type="PANTHER" id="PTHR43794:SF11">
    <property type="entry name" value="AMIDOHYDROLASE-RELATED DOMAIN-CONTAINING PROTEIN"/>
    <property type="match status" value="1"/>
</dbReference>
<dbReference type="AlphaFoldDB" id="A0A6M0RN04"/>
<dbReference type="RefSeq" id="WP_163664452.1">
    <property type="nucleotide sequence ID" value="NZ_QXHD01000004.1"/>
</dbReference>
<reference evidence="3 4" key="1">
    <citation type="journal article" date="2020" name="Microb. Ecol.">
        <title>Ecogenomics of the Marine Benthic Filamentous Cyanobacterium Adonisia.</title>
        <authorList>
            <person name="Walter J.M."/>
            <person name="Coutinho F.H."/>
            <person name="Leomil L."/>
            <person name="Hargreaves P.I."/>
            <person name="Campeao M.E."/>
            <person name="Vieira V.V."/>
            <person name="Silva B.S."/>
            <person name="Fistarol G.O."/>
            <person name="Salomon P.S."/>
            <person name="Sawabe T."/>
            <person name="Mino S."/>
            <person name="Hosokawa M."/>
            <person name="Miyashita H."/>
            <person name="Maruyama F."/>
            <person name="van Verk M.C."/>
            <person name="Dutilh B.E."/>
            <person name="Thompson C.C."/>
            <person name="Thompson F.L."/>
        </authorList>
    </citation>
    <scope>NUCLEOTIDE SEQUENCE [LARGE SCALE GENOMIC DNA]</scope>
    <source>
        <strain evidence="3 4">CCMR0081</strain>
    </source>
</reference>
<dbReference type="Gene3D" id="3.20.20.140">
    <property type="entry name" value="Metal-dependent hydrolases"/>
    <property type="match status" value="1"/>
</dbReference>
<name>A0A6M0RN04_9CYAN</name>
<keyword evidence="1 3" id="KW-0378">Hydrolase</keyword>
<evidence type="ECO:0000259" key="2">
    <source>
        <dbReference type="Pfam" id="PF01979"/>
    </source>
</evidence>
<accession>A0A6M0RN04</accession>
<feature type="domain" description="Amidohydrolase-related" evidence="2">
    <location>
        <begin position="61"/>
        <end position="446"/>
    </location>
</feature>
<dbReference type="SUPFAM" id="SSF51338">
    <property type="entry name" value="Composite domain of metallo-dependent hydrolases"/>
    <property type="match status" value="1"/>
</dbReference>
<dbReference type="InterPro" id="IPR032466">
    <property type="entry name" value="Metal_Hydrolase"/>
</dbReference>
<dbReference type="InterPro" id="IPR050287">
    <property type="entry name" value="MTA/SAH_deaminase"/>
</dbReference>
<dbReference type="GO" id="GO:0016810">
    <property type="term" value="F:hydrolase activity, acting on carbon-nitrogen (but not peptide) bonds"/>
    <property type="evidence" value="ECO:0007669"/>
    <property type="project" value="InterPro"/>
</dbReference>
<dbReference type="InterPro" id="IPR011059">
    <property type="entry name" value="Metal-dep_hydrolase_composite"/>
</dbReference>
<keyword evidence="4" id="KW-1185">Reference proteome</keyword>
<gene>
    <name evidence="3" type="ORF">DXZ20_18770</name>
</gene>
<dbReference type="Proteomes" id="UP000481033">
    <property type="component" value="Unassembled WGS sequence"/>
</dbReference>
<comment type="caution">
    <text evidence="3">The sequence shown here is derived from an EMBL/GenBank/DDBJ whole genome shotgun (WGS) entry which is preliminary data.</text>
</comment>
<dbReference type="Gene3D" id="2.30.40.10">
    <property type="entry name" value="Urease, subunit C, domain 1"/>
    <property type="match status" value="1"/>
</dbReference>
<evidence type="ECO:0000256" key="1">
    <source>
        <dbReference type="ARBA" id="ARBA00022801"/>
    </source>
</evidence>